<dbReference type="SMART" id="SM00297">
    <property type="entry name" value="BROMO"/>
    <property type="match status" value="1"/>
</dbReference>
<dbReference type="Gene3D" id="1.20.920.10">
    <property type="entry name" value="Bromodomain-like"/>
    <property type="match status" value="1"/>
</dbReference>
<accession>B0D643</accession>
<evidence type="ECO:0000256" key="1">
    <source>
        <dbReference type="ARBA" id="ARBA00023117"/>
    </source>
</evidence>
<dbReference type="PRINTS" id="PR00503">
    <property type="entry name" value="BROMODOMAIN"/>
</dbReference>
<feature type="non-terminal residue" evidence="4">
    <location>
        <position position="1"/>
    </location>
</feature>
<name>B0D643_LACBS</name>
<dbReference type="InterPro" id="IPR001487">
    <property type="entry name" value="Bromodomain"/>
</dbReference>
<dbReference type="GO" id="GO:0005198">
    <property type="term" value="F:structural molecule activity"/>
    <property type="evidence" value="ECO:0007669"/>
    <property type="project" value="TreeGrafter"/>
</dbReference>
<feature type="non-terminal residue" evidence="4">
    <location>
        <position position="57"/>
    </location>
</feature>
<evidence type="ECO:0000313" key="5">
    <source>
        <dbReference type="Proteomes" id="UP000001194"/>
    </source>
</evidence>
<dbReference type="STRING" id="486041.B0D643"/>
<dbReference type="GO" id="GO:0046695">
    <property type="term" value="C:SLIK (SAGA-like) complex"/>
    <property type="evidence" value="ECO:0007669"/>
    <property type="project" value="InterPro"/>
</dbReference>
<evidence type="ECO:0000259" key="3">
    <source>
        <dbReference type="PROSITE" id="PS50014"/>
    </source>
</evidence>
<evidence type="ECO:0000313" key="4">
    <source>
        <dbReference type="EMBL" id="EDR10134.1"/>
    </source>
</evidence>
<feature type="domain" description="Bromo" evidence="3">
    <location>
        <begin position="1"/>
        <end position="57"/>
    </location>
</feature>
<dbReference type="InterPro" id="IPR037782">
    <property type="entry name" value="Spt7"/>
</dbReference>
<reference evidence="4 5" key="1">
    <citation type="journal article" date="2008" name="Nature">
        <title>The genome of Laccaria bicolor provides insights into mycorrhizal symbiosis.</title>
        <authorList>
            <person name="Martin F."/>
            <person name="Aerts A."/>
            <person name="Ahren D."/>
            <person name="Brun A."/>
            <person name="Danchin E.G.J."/>
            <person name="Duchaussoy F."/>
            <person name="Gibon J."/>
            <person name="Kohler A."/>
            <person name="Lindquist E."/>
            <person name="Pereda V."/>
            <person name="Salamov A."/>
            <person name="Shapiro H.J."/>
            <person name="Wuyts J."/>
            <person name="Blaudez D."/>
            <person name="Buee M."/>
            <person name="Brokstein P."/>
            <person name="Canbaeck B."/>
            <person name="Cohen D."/>
            <person name="Courty P.E."/>
            <person name="Coutinho P.M."/>
            <person name="Delaruelle C."/>
            <person name="Detter J.C."/>
            <person name="Deveau A."/>
            <person name="DiFazio S."/>
            <person name="Duplessis S."/>
            <person name="Fraissinet-Tachet L."/>
            <person name="Lucic E."/>
            <person name="Frey-Klett P."/>
            <person name="Fourrey C."/>
            <person name="Feussner I."/>
            <person name="Gay G."/>
            <person name="Grimwood J."/>
            <person name="Hoegger P.J."/>
            <person name="Jain P."/>
            <person name="Kilaru S."/>
            <person name="Labbe J."/>
            <person name="Lin Y.C."/>
            <person name="Legue V."/>
            <person name="Le Tacon F."/>
            <person name="Marmeisse R."/>
            <person name="Melayah D."/>
            <person name="Montanini B."/>
            <person name="Muratet M."/>
            <person name="Nehls U."/>
            <person name="Niculita-Hirzel H."/>
            <person name="Oudot-Le Secq M.P."/>
            <person name="Peter M."/>
            <person name="Quesneville H."/>
            <person name="Rajashekar B."/>
            <person name="Reich M."/>
            <person name="Rouhier N."/>
            <person name="Schmutz J."/>
            <person name="Yin T."/>
            <person name="Chalot M."/>
            <person name="Henrissat B."/>
            <person name="Kuees U."/>
            <person name="Lucas S."/>
            <person name="Van de Peer Y."/>
            <person name="Podila G.K."/>
            <person name="Polle A."/>
            <person name="Pukkila P.J."/>
            <person name="Richardson P.M."/>
            <person name="Rouze P."/>
            <person name="Sanders I.R."/>
            <person name="Stajich J.E."/>
            <person name="Tunlid A."/>
            <person name="Tuskan G."/>
            <person name="Grigoriev I.V."/>
        </authorList>
    </citation>
    <scope>NUCLEOTIDE SEQUENCE [LARGE SCALE GENOMIC DNA]</scope>
    <source>
        <strain evidence="5">S238N-H82 / ATCC MYA-4686</strain>
    </source>
</reference>
<dbReference type="GO" id="GO:0000124">
    <property type="term" value="C:SAGA complex"/>
    <property type="evidence" value="ECO:0007669"/>
    <property type="project" value="InterPro"/>
</dbReference>
<evidence type="ECO:0000256" key="2">
    <source>
        <dbReference type="PROSITE-ProRule" id="PRU00035"/>
    </source>
</evidence>
<dbReference type="HOGENOM" id="CLU_129458_3_2_1"/>
<dbReference type="RefSeq" id="XP_001879519.1">
    <property type="nucleotide sequence ID" value="XM_001879484.1"/>
</dbReference>
<dbReference type="PANTHER" id="PTHR47343:SF1">
    <property type="entry name" value="TRANSCRIPTIONAL ACTIVATOR SPT7"/>
    <property type="match status" value="1"/>
</dbReference>
<dbReference type="GO" id="GO:0006325">
    <property type="term" value="P:chromatin organization"/>
    <property type="evidence" value="ECO:0007669"/>
    <property type="project" value="UniProtKB-ARBA"/>
</dbReference>
<dbReference type="GeneID" id="6075114"/>
<proteinExistence type="predicted"/>
<keyword evidence="1 2" id="KW-0103">Bromodomain</keyword>
<protein>
    <submittedName>
        <fullName evidence="4">Predicted protein</fullName>
    </submittedName>
</protein>
<organism evidence="5">
    <name type="scientific">Laccaria bicolor (strain S238N-H82 / ATCC MYA-4686)</name>
    <name type="common">Bicoloured deceiver</name>
    <name type="synonym">Laccaria laccata var. bicolor</name>
    <dbReference type="NCBI Taxonomy" id="486041"/>
    <lineage>
        <taxon>Eukaryota</taxon>
        <taxon>Fungi</taxon>
        <taxon>Dikarya</taxon>
        <taxon>Basidiomycota</taxon>
        <taxon>Agaricomycotina</taxon>
        <taxon>Agaricomycetes</taxon>
        <taxon>Agaricomycetidae</taxon>
        <taxon>Agaricales</taxon>
        <taxon>Agaricineae</taxon>
        <taxon>Hydnangiaceae</taxon>
        <taxon>Laccaria</taxon>
    </lineage>
</organism>
<gene>
    <name evidence="4" type="ORF">LACBIDRAFT_248466</name>
</gene>
<sequence>FLKPVSRVDVPDYYDVISNPMDFQTMLKKVKQKAYKSKRDFRDDLELIWSNCYKYNA</sequence>
<dbReference type="Proteomes" id="UP000001194">
    <property type="component" value="Unassembled WGS sequence"/>
</dbReference>
<dbReference type="PROSITE" id="PS50014">
    <property type="entry name" value="BROMODOMAIN_2"/>
    <property type="match status" value="1"/>
</dbReference>
<dbReference type="SUPFAM" id="SSF47370">
    <property type="entry name" value="Bromodomain"/>
    <property type="match status" value="1"/>
</dbReference>
<dbReference type="AlphaFoldDB" id="B0D643"/>
<dbReference type="PANTHER" id="PTHR47343">
    <property type="entry name" value="TRANSCRIPTIONAL ACTIVATOR SPT7"/>
    <property type="match status" value="1"/>
</dbReference>
<dbReference type="EMBL" id="DS547098">
    <property type="protein sequence ID" value="EDR10134.1"/>
    <property type="molecule type" value="Genomic_DNA"/>
</dbReference>
<dbReference type="GO" id="GO:0006357">
    <property type="term" value="P:regulation of transcription by RNA polymerase II"/>
    <property type="evidence" value="ECO:0007669"/>
    <property type="project" value="TreeGrafter"/>
</dbReference>
<dbReference type="OrthoDB" id="21449at2759"/>
<dbReference type="KEGG" id="lbc:LACBIDRAFT_248466"/>
<dbReference type="Pfam" id="PF00439">
    <property type="entry name" value="Bromodomain"/>
    <property type="match status" value="1"/>
</dbReference>
<keyword evidence="5" id="KW-1185">Reference proteome</keyword>
<dbReference type="InterPro" id="IPR036427">
    <property type="entry name" value="Bromodomain-like_sf"/>
</dbReference>
<dbReference type="InParanoid" id="B0D643"/>